<keyword evidence="4" id="KW-0092">Biotin</keyword>
<gene>
    <name evidence="8" type="ORF">FMM06_07130</name>
</gene>
<comment type="caution">
    <text evidence="8">The sequence shown here is derived from an EMBL/GenBank/DDBJ whole genome shotgun (WGS) entry which is preliminary data.</text>
</comment>
<evidence type="ECO:0000256" key="3">
    <source>
        <dbReference type="ARBA" id="ARBA00022840"/>
    </source>
</evidence>
<dbReference type="NCBIfam" id="TIGR00121">
    <property type="entry name" value="birA_ligase"/>
    <property type="match status" value="1"/>
</dbReference>
<dbReference type="InterPro" id="IPR004143">
    <property type="entry name" value="BPL_LPL_catalytic"/>
</dbReference>
<dbReference type="Proteomes" id="UP000317894">
    <property type="component" value="Unassembled WGS sequence"/>
</dbReference>
<evidence type="ECO:0000259" key="7">
    <source>
        <dbReference type="PROSITE" id="PS51733"/>
    </source>
</evidence>
<feature type="domain" description="BPL/LPL catalytic" evidence="7">
    <location>
        <begin position="11"/>
        <end position="196"/>
    </location>
</feature>
<dbReference type="AlphaFoldDB" id="A0A552UI41"/>
<reference evidence="8 9" key="1">
    <citation type="submission" date="2019-07" db="EMBL/GenBank/DDBJ databases">
        <title>Novel species isolated from glacier.</title>
        <authorList>
            <person name="Liu Q."/>
            <person name="Xin Y.-H."/>
        </authorList>
    </citation>
    <scope>NUCLEOTIDE SEQUENCE [LARGE SCALE GENOMIC DNA]</scope>
    <source>
        <strain evidence="8 9">LB1R16</strain>
    </source>
</reference>
<dbReference type="GO" id="GO:0005524">
    <property type="term" value="F:ATP binding"/>
    <property type="evidence" value="ECO:0007669"/>
    <property type="project" value="UniProtKB-KW"/>
</dbReference>
<dbReference type="EC" id="6.3.4.15" evidence="5"/>
<evidence type="ECO:0000256" key="2">
    <source>
        <dbReference type="ARBA" id="ARBA00022741"/>
    </source>
</evidence>
<evidence type="ECO:0000313" key="9">
    <source>
        <dbReference type="Proteomes" id="UP000317894"/>
    </source>
</evidence>
<dbReference type="InterPro" id="IPR008988">
    <property type="entry name" value="Transcriptional_repressor_C"/>
</dbReference>
<dbReference type="InterPro" id="IPR045864">
    <property type="entry name" value="aa-tRNA-synth_II/BPL/LPL"/>
</dbReference>
<keyword evidence="2" id="KW-0547">Nucleotide-binding</keyword>
<dbReference type="Pfam" id="PF03099">
    <property type="entry name" value="BPL_LplA_LipB"/>
    <property type="match status" value="1"/>
</dbReference>
<name>A0A552UI41_9SPHN</name>
<organism evidence="8 9">
    <name type="scientific">Glacieibacterium frigidum</name>
    <dbReference type="NCBI Taxonomy" id="2593303"/>
    <lineage>
        <taxon>Bacteria</taxon>
        <taxon>Pseudomonadati</taxon>
        <taxon>Pseudomonadota</taxon>
        <taxon>Alphaproteobacteria</taxon>
        <taxon>Sphingomonadales</taxon>
        <taxon>Sphingosinicellaceae</taxon>
        <taxon>Glacieibacterium</taxon>
    </lineage>
</organism>
<dbReference type="Pfam" id="PF02237">
    <property type="entry name" value="BPL_C"/>
    <property type="match status" value="1"/>
</dbReference>
<evidence type="ECO:0000256" key="5">
    <source>
        <dbReference type="ARBA" id="ARBA00024227"/>
    </source>
</evidence>
<comment type="catalytic activity">
    <reaction evidence="6">
        <text>biotin + L-lysyl-[protein] + ATP = N(6)-biotinyl-L-lysyl-[protein] + AMP + diphosphate + H(+)</text>
        <dbReference type="Rhea" id="RHEA:11756"/>
        <dbReference type="Rhea" id="RHEA-COMP:9752"/>
        <dbReference type="Rhea" id="RHEA-COMP:10505"/>
        <dbReference type="ChEBI" id="CHEBI:15378"/>
        <dbReference type="ChEBI" id="CHEBI:29969"/>
        <dbReference type="ChEBI" id="CHEBI:30616"/>
        <dbReference type="ChEBI" id="CHEBI:33019"/>
        <dbReference type="ChEBI" id="CHEBI:57586"/>
        <dbReference type="ChEBI" id="CHEBI:83144"/>
        <dbReference type="ChEBI" id="CHEBI:456215"/>
        <dbReference type="EC" id="6.3.4.15"/>
    </reaction>
</comment>
<sequence length="256" mass="26503">MLAARHAGDHAAGRRGARRGAGAVLITHLATVGSTNDWLTERAATLPDGSWVFADAQTGGRGRRGRAWTSLPGNVFASVLTRPQPGEGPTQQLSFVAALTLAGALDSYAEAHRLTLKWPNDVLLDGTKVAGILLEKQGDACVIGIGVNLAAHPVDSERPATSLAAAGIAPPSPSAFVEDLSGNFVRTRATWRDHGFAATRTAWLARAAGIGRPLVARLGSEALTGVFEGLADDGALQLRLDNGAVRAVHAGEVFGV</sequence>
<keyword evidence="9" id="KW-1185">Reference proteome</keyword>
<evidence type="ECO:0000256" key="6">
    <source>
        <dbReference type="ARBA" id="ARBA00047846"/>
    </source>
</evidence>
<dbReference type="PROSITE" id="PS51733">
    <property type="entry name" value="BPL_LPL_CATALYTIC"/>
    <property type="match status" value="1"/>
</dbReference>
<evidence type="ECO:0000256" key="4">
    <source>
        <dbReference type="ARBA" id="ARBA00023267"/>
    </source>
</evidence>
<dbReference type="OrthoDB" id="9807064at2"/>
<keyword evidence="1 8" id="KW-0436">Ligase</keyword>
<evidence type="ECO:0000313" key="8">
    <source>
        <dbReference type="EMBL" id="TRW17892.1"/>
    </source>
</evidence>
<dbReference type="SUPFAM" id="SSF50037">
    <property type="entry name" value="C-terminal domain of transcriptional repressors"/>
    <property type="match status" value="1"/>
</dbReference>
<dbReference type="SUPFAM" id="SSF55681">
    <property type="entry name" value="Class II aaRS and biotin synthetases"/>
    <property type="match status" value="1"/>
</dbReference>
<protein>
    <recommendedName>
        <fullName evidence="5">biotin--[biotin carboxyl-carrier protein] ligase</fullName>
        <ecNumber evidence="5">6.3.4.15</ecNumber>
    </recommendedName>
</protein>
<dbReference type="GO" id="GO:0004077">
    <property type="term" value="F:biotin--[biotin carboxyl-carrier protein] ligase activity"/>
    <property type="evidence" value="ECO:0007669"/>
    <property type="project" value="UniProtKB-EC"/>
</dbReference>
<dbReference type="Gene3D" id="2.30.30.100">
    <property type="match status" value="1"/>
</dbReference>
<dbReference type="EMBL" id="VJWA01000001">
    <property type="protein sequence ID" value="TRW17892.1"/>
    <property type="molecule type" value="Genomic_DNA"/>
</dbReference>
<dbReference type="Gene3D" id="3.30.930.10">
    <property type="entry name" value="Bira Bifunctional Protein, Domain 2"/>
    <property type="match status" value="1"/>
</dbReference>
<evidence type="ECO:0000256" key="1">
    <source>
        <dbReference type="ARBA" id="ARBA00022598"/>
    </source>
</evidence>
<dbReference type="InterPro" id="IPR003142">
    <property type="entry name" value="BPL_C"/>
</dbReference>
<dbReference type="CDD" id="cd16442">
    <property type="entry name" value="BPL"/>
    <property type="match status" value="1"/>
</dbReference>
<accession>A0A552UI41</accession>
<dbReference type="PANTHER" id="PTHR12835">
    <property type="entry name" value="BIOTIN PROTEIN LIGASE"/>
    <property type="match status" value="1"/>
</dbReference>
<dbReference type="PANTHER" id="PTHR12835:SF5">
    <property type="entry name" value="BIOTIN--PROTEIN LIGASE"/>
    <property type="match status" value="1"/>
</dbReference>
<proteinExistence type="predicted"/>
<keyword evidence="3" id="KW-0067">ATP-binding</keyword>
<dbReference type="InterPro" id="IPR004408">
    <property type="entry name" value="Biotin_CoA_COase_ligase"/>
</dbReference>
<dbReference type="GO" id="GO:0005737">
    <property type="term" value="C:cytoplasm"/>
    <property type="evidence" value="ECO:0007669"/>
    <property type="project" value="TreeGrafter"/>
</dbReference>